<dbReference type="EnsemblPlants" id="PGSC0003DMT400039121">
    <property type="protein sequence ID" value="PGSC0003DMT400039121"/>
    <property type="gene ID" value="PGSC0003DMG400015126"/>
</dbReference>
<dbReference type="Proteomes" id="UP000011115">
    <property type="component" value="Unassembled WGS sequence"/>
</dbReference>
<reference evidence="1" key="2">
    <citation type="submission" date="2015-06" db="UniProtKB">
        <authorList>
            <consortium name="EnsemblPlants"/>
        </authorList>
    </citation>
    <scope>IDENTIFICATION</scope>
    <source>
        <strain evidence="1">DM1-3 516 R44</strain>
    </source>
</reference>
<evidence type="ECO:0000313" key="1">
    <source>
        <dbReference type="EnsemblPlants" id="PGSC0003DMT400039121"/>
    </source>
</evidence>
<protein>
    <submittedName>
        <fullName evidence="1">Uncharacterized protein</fullName>
    </submittedName>
</protein>
<keyword evidence="2" id="KW-1185">Reference proteome</keyword>
<dbReference type="HOGENOM" id="CLU_3036108_0_0_1"/>
<accession>M1B7T3</accession>
<organism evidence="1 2">
    <name type="scientific">Solanum tuberosum</name>
    <name type="common">Potato</name>
    <dbReference type="NCBI Taxonomy" id="4113"/>
    <lineage>
        <taxon>Eukaryota</taxon>
        <taxon>Viridiplantae</taxon>
        <taxon>Streptophyta</taxon>
        <taxon>Embryophyta</taxon>
        <taxon>Tracheophyta</taxon>
        <taxon>Spermatophyta</taxon>
        <taxon>Magnoliopsida</taxon>
        <taxon>eudicotyledons</taxon>
        <taxon>Gunneridae</taxon>
        <taxon>Pentapetalae</taxon>
        <taxon>asterids</taxon>
        <taxon>lamiids</taxon>
        <taxon>Solanales</taxon>
        <taxon>Solanaceae</taxon>
        <taxon>Solanoideae</taxon>
        <taxon>Solaneae</taxon>
        <taxon>Solanum</taxon>
    </lineage>
</organism>
<proteinExistence type="predicted"/>
<dbReference type="PaxDb" id="4113-PGSC0003DMT400039121"/>
<reference evidence="2" key="1">
    <citation type="journal article" date="2011" name="Nature">
        <title>Genome sequence and analysis of the tuber crop potato.</title>
        <authorList>
            <consortium name="The Potato Genome Sequencing Consortium"/>
        </authorList>
    </citation>
    <scope>NUCLEOTIDE SEQUENCE [LARGE SCALE GENOMIC DNA]</scope>
    <source>
        <strain evidence="2">cv. DM1-3 516 R44</strain>
    </source>
</reference>
<sequence>MVNTRPLVELILRLVKAEVNLRNIPTTVEDPIHSKQYMKEHQLLKEGHSLTIQRV</sequence>
<dbReference type="InParanoid" id="M1B7T3"/>
<dbReference type="AlphaFoldDB" id="M1B7T3"/>
<dbReference type="Gramene" id="PGSC0003DMT400039121">
    <property type="protein sequence ID" value="PGSC0003DMT400039121"/>
    <property type="gene ID" value="PGSC0003DMG400015126"/>
</dbReference>
<name>M1B7T3_SOLTU</name>
<evidence type="ECO:0000313" key="2">
    <source>
        <dbReference type="Proteomes" id="UP000011115"/>
    </source>
</evidence>